<dbReference type="EMBL" id="BSYO01000022">
    <property type="protein sequence ID" value="GMH20906.1"/>
    <property type="molecule type" value="Genomic_DNA"/>
</dbReference>
<feature type="transmembrane region" description="Helical" evidence="1">
    <location>
        <begin position="18"/>
        <end position="37"/>
    </location>
</feature>
<gene>
    <name evidence="2" type="ORF">Nepgr_022748</name>
</gene>
<name>A0AAD3T1E6_NEPGR</name>
<evidence type="ECO:0008006" key="4">
    <source>
        <dbReference type="Google" id="ProtNLM"/>
    </source>
</evidence>
<protein>
    <recommendedName>
        <fullName evidence="4">Transmembrane protein</fullName>
    </recommendedName>
</protein>
<reference evidence="2" key="1">
    <citation type="submission" date="2023-05" db="EMBL/GenBank/DDBJ databases">
        <title>Nepenthes gracilis genome sequencing.</title>
        <authorList>
            <person name="Fukushima K."/>
        </authorList>
    </citation>
    <scope>NUCLEOTIDE SEQUENCE</scope>
    <source>
        <strain evidence="2">SING2019-196</strain>
    </source>
</reference>
<sequence>MEERLLASLLLYRTYNRYLIIIIFLLIGSYSSTLFALKGGLRPPSLSLSLSLSTSALSPICFIAPSPSFFLPLALPLLVLPLAAVYQFHGFHFP</sequence>
<keyword evidence="1" id="KW-0812">Transmembrane</keyword>
<evidence type="ECO:0000313" key="3">
    <source>
        <dbReference type="Proteomes" id="UP001279734"/>
    </source>
</evidence>
<keyword evidence="1" id="KW-1133">Transmembrane helix</keyword>
<proteinExistence type="predicted"/>
<evidence type="ECO:0000313" key="2">
    <source>
        <dbReference type="EMBL" id="GMH20906.1"/>
    </source>
</evidence>
<keyword evidence="3" id="KW-1185">Reference proteome</keyword>
<comment type="caution">
    <text evidence="2">The sequence shown here is derived from an EMBL/GenBank/DDBJ whole genome shotgun (WGS) entry which is preliminary data.</text>
</comment>
<organism evidence="2 3">
    <name type="scientific">Nepenthes gracilis</name>
    <name type="common">Slender pitcher plant</name>
    <dbReference type="NCBI Taxonomy" id="150966"/>
    <lineage>
        <taxon>Eukaryota</taxon>
        <taxon>Viridiplantae</taxon>
        <taxon>Streptophyta</taxon>
        <taxon>Embryophyta</taxon>
        <taxon>Tracheophyta</taxon>
        <taxon>Spermatophyta</taxon>
        <taxon>Magnoliopsida</taxon>
        <taxon>eudicotyledons</taxon>
        <taxon>Gunneridae</taxon>
        <taxon>Pentapetalae</taxon>
        <taxon>Caryophyllales</taxon>
        <taxon>Nepenthaceae</taxon>
        <taxon>Nepenthes</taxon>
    </lineage>
</organism>
<dbReference type="AlphaFoldDB" id="A0AAD3T1E6"/>
<accession>A0AAD3T1E6</accession>
<keyword evidence="1" id="KW-0472">Membrane</keyword>
<dbReference type="Proteomes" id="UP001279734">
    <property type="component" value="Unassembled WGS sequence"/>
</dbReference>
<evidence type="ECO:0000256" key="1">
    <source>
        <dbReference type="SAM" id="Phobius"/>
    </source>
</evidence>
<feature type="transmembrane region" description="Helical" evidence="1">
    <location>
        <begin position="71"/>
        <end position="88"/>
    </location>
</feature>